<sequence length="94" mass="10077">MLGFRRDGSTLPGSRYLVASSVSSGYLVFAGAAPGAESRQQPDARQEEALKAAGPGKTPPEGAKDCRCTHRHSLCRERQLHSPPFALQRTSTPL</sequence>
<name>A0A9D3RQR3_ANGAN</name>
<evidence type="ECO:0000313" key="3">
    <source>
        <dbReference type="Proteomes" id="UP001044222"/>
    </source>
</evidence>
<organism evidence="2 3">
    <name type="scientific">Anguilla anguilla</name>
    <name type="common">European freshwater eel</name>
    <name type="synonym">Muraena anguilla</name>
    <dbReference type="NCBI Taxonomy" id="7936"/>
    <lineage>
        <taxon>Eukaryota</taxon>
        <taxon>Metazoa</taxon>
        <taxon>Chordata</taxon>
        <taxon>Craniata</taxon>
        <taxon>Vertebrata</taxon>
        <taxon>Euteleostomi</taxon>
        <taxon>Actinopterygii</taxon>
        <taxon>Neopterygii</taxon>
        <taxon>Teleostei</taxon>
        <taxon>Anguilliformes</taxon>
        <taxon>Anguillidae</taxon>
        <taxon>Anguilla</taxon>
    </lineage>
</organism>
<gene>
    <name evidence="2" type="ORF">ANANG_G00208200</name>
</gene>
<evidence type="ECO:0000256" key="1">
    <source>
        <dbReference type="SAM" id="MobiDB-lite"/>
    </source>
</evidence>
<proteinExistence type="predicted"/>
<feature type="compositionally biased region" description="Basic and acidic residues" evidence="1">
    <location>
        <begin position="40"/>
        <end position="50"/>
    </location>
</feature>
<keyword evidence="3" id="KW-1185">Reference proteome</keyword>
<protein>
    <submittedName>
        <fullName evidence="2">Uncharacterized protein</fullName>
    </submittedName>
</protein>
<evidence type="ECO:0000313" key="2">
    <source>
        <dbReference type="EMBL" id="KAG5839744.1"/>
    </source>
</evidence>
<dbReference type="AlphaFoldDB" id="A0A9D3RQR3"/>
<dbReference type="Proteomes" id="UP001044222">
    <property type="component" value="Chromosome 11"/>
</dbReference>
<accession>A0A9D3RQR3</accession>
<reference evidence="2" key="1">
    <citation type="submission" date="2021-01" db="EMBL/GenBank/DDBJ databases">
        <title>A chromosome-scale assembly of European eel, Anguilla anguilla.</title>
        <authorList>
            <person name="Henkel C."/>
            <person name="Jong-Raadsen S.A."/>
            <person name="Dufour S."/>
            <person name="Weltzien F.-A."/>
            <person name="Palstra A.P."/>
            <person name="Pelster B."/>
            <person name="Spaink H.P."/>
            <person name="Van Den Thillart G.E."/>
            <person name="Jansen H."/>
            <person name="Zahm M."/>
            <person name="Klopp C."/>
            <person name="Cedric C."/>
            <person name="Louis A."/>
            <person name="Berthelot C."/>
            <person name="Parey E."/>
            <person name="Roest Crollius H."/>
            <person name="Montfort J."/>
            <person name="Robinson-Rechavi M."/>
            <person name="Bucao C."/>
            <person name="Bouchez O."/>
            <person name="Gislard M."/>
            <person name="Lluch J."/>
            <person name="Milhes M."/>
            <person name="Lampietro C."/>
            <person name="Lopez Roques C."/>
            <person name="Donnadieu C."/>
            <person name="Braasch I."/>
            <person name="Desvignes T."/>
            <person name="Postlethwait J."/>
            <person name="Bobe J."/>
            <person name="Guiguen Y."/>
            <person name="Dirks R."/>
        </authorList>
    </citation>
    <scope>NUCLEOTIDE SEQUENCE</scope>
    <source>
        <strain evidence="2">Tag_6206</strain>
        <tissue evidence="2">Liver</tissue>
    </source>
</reference>
<feature type="region of interest" description="Disordered" evidence="1">
    <location>
        <begin position="34"/>
        <end position="66"/>
    </location>
</feature>
<dbReference type="EMBL" id="JAFIRN010000011">
    <property type="protein sequence ID" value="KAG5839744.1"/>
    <property type="molecule type" value="Genomic_DNA"/>
</dbReference>
<comment type="caution">
    <text evidence="2">The sequence shown here is derived from an EMBL/GenBank/DDBJ whole genome shotgun (WGS) entry which is preliminary data.</text>
</comment>